<dbReference type="SUPFAM" id="SSF102114">
    <property type="entry name" value="Radical SAM enzymes"/>
    <property type="match status" value="1"/>
</dbReference>
<keyword evidence="7" id="KW-1185">Reference proteome</keyword>
<dbReference type="PANTHER" id="PTHR43273:SF8">
    <property type="entry name" value="RADICAL SAM DOMAIN PROTEIN"/>
    <property type="match status" value="1"/>
</dbReference>
<dbReference type="Gene3D" id="3.20.20.70">
    <property type="entry name" value="Aldolase class I"/>
    <property type="match status" value="1"/>
</dbReference>
<dbReference type="InterPro" id="IPR007197">
    <property type="entry name" value="rSAM"/>
</dbReference>
<keyword evidence="3" id="KW-0408">Iron</keyword>
<sequence>MARPSTGSATAAGNAVPGPAVPFTQFILKLHSRCNLACSYCYIYEAADTSWRHRPLVPAPRVREQTARRIAEHATAHQPTHISVVLHGGEPMLAGAEVLAETIDGIRAAVPAGCTVHPAIQTNATLLADDRLRLLASRGIRVGVSLDGGLPHHNRERRDHAGRPSWAATAAGLRLLADHYPGHYAGILAVIDLRTDPAELYESLLSFRPPIIDLLLPLGNWSAPPPGLPAPESDPVPYGTWLRTVFDLWWHADRRGTRIRIFEECIALLLGFPAATESLGLQPFTAVVVETDGSIEQVDSLKSAYEGAAATGLDVFRHSFDDALAHPGIAARQAGLAALADDCLQCPLVRVCGGGDYAHRYRAGVGFRQPSIYCADLQYLIRHIAGRLREVTSS</sequence>
<dbReference type="EMBL" id="VAWE01000001">
    <property type="protein sequence ID" value="TLQ47297.1"/>
    <property type="molecule type" value="Genomic_DNA"/>
</dbReference>
<evidence type="ECO:0000256" key="2">
    <source>
        <dbReference type="ARBA" id="ARBA00022723"/>
    </source>
</evidence>
<dbReference type="GO" id="GO:0051536">
    <property type="term" value="F:iron-sulfur cluster binding"/>
    <property type="evidence" value="ECO:0007669"/>
    <property type="project" value="UniProtKB-KW"/>
</dbReference>
<dbReference type="InterPro" id="IPR026335">
    <property type="entry name" value="rSAM_SPASM_FxsB"/>
</dbReference>
<proteinExistence type="predicted"/>
<dbReference type="Proteomes" id="UP000305921">
    <property type="component" value="Unassembled WGS sequence"/>
</dbReference>
<comment type="caution">
    <text evidence="6">The sequence shown here is derived from an EMBL/GenBank/DDBJ whole genome shotgun (WGS) entry which is preliminary data.</text>
</comment>
<reference evidence="6 7" key="1">
    <citation type="submission" date="2019-05" db="EMBL/GenBank/DDBJ databases">
        <title>Streptomyces marianii sp. nov., a novel marine actinomycete from southern coast of India.</title>
        <authorList>
            <person name="Iniyan A.M."/>
            <person name="Wink J."/>
            <person name="Ramprasad E."/>
            <person name="Ramana C.V."/>
            <person name="Bunk B."/>
            <person name="Sproer C."/>
            <person name="Joseph F.-J.R.S."/>
            <person name="Vincent S.G.P."/>
        </authorList>
    </citation>
    <scope>NUCLEOTIDE SEQUENCE [LARGE SCALE GENOMIC DNA]</scope>
    <source>
        <strain evidence="6 7">ICN19</strain>
    </source>
</reference>
<evidence type="ECO:0000313" key="6">
    <source>
        <dbReference type="EMBL" id="TLQ47297.1"/>
    </source>
</evidence>
<protein>
    <submittedName>
        <fullName evidence="6">FxsB family radical SAM/SPASM domain protein</fullName>
    </submittedName>
</protein>
<feature type="domain" description="Radical SAM core" evidence="5">
    <location>
        <begin position="20"/>
        <end position="252"/>
    </location>
</feature>
<dbReference type="SFLD" id="SFLDG01072">
    <property type="entry name" value="dehydrogenase_like"/>
    <property type="match status" value="1"/>
</dbReference>
<keyword evidence="4" id="KW-0411">Iron-sulfur</keyword>
<dbReference type="PROSITE" id="PS51918">
    <property type="entry name" value="RADICAL_SAM"/>
    <property type="match status" value="1"/>
</dbReference>
<gene>
    <name evidence="6" type="ORF">FEF34_33970</name>
</gene>
<evidence type="ECO:0000259" key="5">
    <source>
        <dbReference type="PROSITE" id="PS51918"/>
    </source>
</evidence>
<dbReference type="OrthoDB" id="9782387at2"/>
<dbReference type="Pfam" id="PF04055">
    <property type="entry name" value="Radical_SAM"/>
    <property type="match status" value="1"/>
</dbReference>
<keyword evidence="1" id="KW-0949">S-adenosyl-L-methionine</keyword>
<dbReference type="SFLD" id="SFLDG01386">
    <property type="entry name" value="main_SPASM_domain-containing"/>
    <property type="match status" value="1"/>
</dbReference>
<accession>A0A5R9EDR3</accession>
<dbReference type="SFLD" id="SFLDS00029">
    <property type="entry name" value="Radical_SAM"/>
    <property type="match status" value="1"/>
</dbReference>
<dbReference type="InterPro" id="IPR013785">
    <property type="entry name" value="Aldolase_TIM"/>
</dbReference>
<name>A0A5R9EDR3_9ACTN</name>
<organism evidence="6 7">
    <name type="scientific">Streptomyces marianii</name>
    <dbReference type="NCBI Taxonomy" id="1817406"/>
    <lineage>
        <taxon>Bacteria</taxon>
        <taxon>Bacillati</taxon>
        <taxon>Actinomycetota</taxon>
        <taxon>Actinomycetes</taxon>
        <taxon>Kitasatosporales</taxon>
        <taxon>Streptomycetaceae</taxon>
        <taxon>Streptomyces</taxon>
    </lineage>
</organism>
<evidence type="ECO:0000313" key="7">
    <source>
        <dbReference type="Proteomes" id="UP000305921"/>
    </source>
</evidence>
<dbReference type="GO" id="GO:0016491">
    <property type="term" value="F:oxidoreductase activity"/>
    <property type="evidence" value="ECO:0007669"/>
    <property type="project" value="InterPro"/>
</dbReference>
<dbReference type="NCBIfam" id="TIGR04269">
    <property type="entry name" value="SAM_SPASM_FxsB"/>
    <property type="match status" value="1"/>
</dbReference>
<dbReference type="GO" id="GO:0046872">
    <property type="term" value="F:metal ion binding"/>
    <property type="evidence" value="ECO:0007669"/>
    <property type="project" value="UniProtKB-KW"/>
</dbReference>
<dbReference type="RefSeq" id="WP_138056581.1">
    <property type="nucleotide sequence ID" value="NZ_VAWE01000001.1"/>
</dbReference>
<dbReference type="SFLD" id="SFLDG01067">
    <property type="entry name" value="SPASM/twitch_domain_containing"/>
    <property type="match status" value="1"/>
</dbReference>
<evidence type="ECO:0000256" key="1">
    <source>
        <dbReference type="ARBA" id="ARBA00022691"/>
    </source>
</evidence>
<dbReference type="InterPro" id="IPR058240">
    <property type="entry name" value="rSAM_sf"/>
</dbReference>
<keyword evidence="2" id="KW-0479">Metal-binding</keyword>
<dbReference type="InterPro" id="IPR023867">
    <property type="entry name" value="Sulphatase_maturase_rSAM"/>
</dbReference>
<evidence type="ECO:0000256" key="4">
    <source>
        <dbReference type="ARBA" id="ARBA00023014"/>
    </source>
</evidence>
<evidence type="ECO:0000256" key="3">
    <source>
        <dbReference type="ARBA" id="ARBA00023004"/>
    </source>
</evidence>
<dbReference type="PANTHER" id="PTHR43273">
    <property type="entry name" value="ANAEROBIC SULFATASE-MATURATING ENZYME HOMOLOG ASLB-RELATED"/>
    <property type="match status" value="1"/>
</dbReference>
<dbReference type="AlphaFoldDB" id="A0A5R9EDR3"/>